<dbReference type="AlphaFoldDB" id="A0A1Y5IMC9"/>
<dbReference type="SUPFAM" id="SSF52833">
    <property type="entry name" value="Thioredoxin-like"/>
    <property type="match status" value="1"/>
</dbReference>
<evidence type="ECO:0000256" key="1">
    <source>
        <dbReference type="ARBA" id="ARBA00005742"/>
    </source>
</evidence>
<accession>A0A1Y5IMC9</accession>
<evidence type="ECO:0000313" key="3">
    <source>
        <dbReference type="EMBL" id="OUS49334.1"/>
    </source>
</evidence>
<evidence type="ECO:0000259" key="2">
    <source>
        <dbReference type="Pfam" id="PF08806"/>
    </source>
</evidence>
<gene>
    <name evidence="3" type="ORF">BE221DRAFT_143333</name>
</gene>
<dbReference type="Pfam" id="PF08806">
    <property type="entry name" value="Sep15_SelM"/>
    <property type="match status" value="1"/>
</dbReference>
<dbReference type="Proteomes" id="UP000195557">
    <property type="component" value="Unassembled WGS sequence"/>
</dbReference>
<dbReference type="EMBL" id="KZ155771">
    <property type="protein sequence ID" value="OUS49334.1"/>
    <property type="molecule type" value="Genomic_DNA"/>
</dbReference>
<dbReference type="Gene3D" id="3.40.30.50">
    <property type="entry name" value="Sep15/SelM thioredoxin-like domain, active-site redox motif"/>
    <property type="match status" value="1"/>
</dbReference>
<protein>
    <recommendedName>
        <fullName evidence="2">Selenoprotein F/M domain-containing protein</fullName>
    </recommendedName>
</protein>
<proteinExistence type="inferred from homology"/>
<reference evidence="3" key="1">
    <citation type="submission" date="2017-04" db="EMBL/GenBank/DDBJ databases">
        <title>Population genomics of picophytoplankton unveils novel chromosome hypervariability.</title>
        <authorList>
            <consortium name="DOE Joint Genome Institute"/>
            <person name="Blanc-Mathieu R."/>
            <person name="Krasovec M."/>
            <person name="Hebrard M."/>
            <person name="Yau S."/>
            <person name="Desgranges E."/>
            <person name="Martin J."/>
            <person name="Schackwitz W."/>
            <person name="Kuo A."/>
            <person name="Salin G."/>
            <person name="Donnadieu C."/>
            <person name="Desdevises Y."/>
            <person name="Sanchez-Ferandin S."/>
            <person name="Moreau H."/>
            <person name="Rivals E."/>
            <person name="Grigoriev I.V."/>
            <person name="Grimsley N."/>
            <person name="Eyre-Walker A."/>
            <person name="Piganeau G."/>
        </authorList>
    </citation>
    <scope>NUCLEOTIDE SEQUENCE [LARGE SCALE GENOMIC DNA]</scope>
    <source>
        <strain evidence="3">RCC 1115</strain>
    </source>
</reference>
<sequence>MTIKAFIKDVVEVGKYGDRVSVLWTHGHAPTIHMQDDKGTNVESVVLTSEWTVDQVKEYLSERGFDPIKQEKSEL</sequence>
<name>A0A1Y5IMC9_OSTTA</name>
<organism evidence="3">
    <name type="scientific">Ostreococcus tauri</name>
    <name type="common">Marine green alga</name>
    <dbReference type="NCBI Taxonomy" id="70448"/>
    <lineage>
        <taxon>Eukaryota</taxon>
        <taxon>Viridiplantae</taxon>
        <taxon>Chlorophyta</taxon>
        <taxon>Mamiellophyceae</taxon>
        <taxon>Mamiellales</taxon>
        <taxon>Bathycoccaceae</taxon>
        <taxon>Ostreococcus</taxon>
    </lineage>
</organism>
<dbReference type="InterPro" id="IPR036249">
    <property type="entry name" value="Thioredoxin-like_sf"/>
</dbReference>
<dbReference type="InterPro" id="IPR014912">
    <property type="entry name" value="Sep15_SelM_dom"/>
</dbReference>
<feature type="domain" description="Selenoprotein F/M" evidence="2">
    <location>
        <begin position="3"/>
        <end position="65"/>
    </location>
</feature>
<comment type="similarity">
    <text evidence="1">Belongs to the selenoprotein M/F family.</text>
</comment>
<dbReference type="InterPro" id="IPR038219">
    <property type="entry name" value="Sep15/SelM_sf"/>
</dbReference>